<dbReference type="AlphaFoldDB" id="A0A7J9IS16"/>
<dbReference type="SUPFAM" id="SSF57756">
    <property type="entry name" value="Retrovirus zinc finger-like domains"/>
    <property type="match status" value="1"/>
</dbReference>
<feature type="non-terminal residue" evidence="3">
    <location>
        <position position="1"/>
    </location>
</feature>
<proteinExistence type="predicted"/>
<feature type="domain" description="CCHC-type" evidence="2">
    <location>
        <begin position="193"/>
        <end position="207"/>
    </location>
</feature>
<gene>
    <name evidence="3" type="ORF">Goarm_021559</name>
</gene>
<protein>
    <recommendedName>
        <fullName evidence="2">CCHC-type domain-containing protein</fullName>
    </recommendedName>
</protein>
<keyword evidence="1" id="KW-0862">Zinc</keyword>
<keyword evidence="1" id="KW-0479">Metal-binding</keyword>
<reference evidence="3 4" key="1">
    <citation type="journal article" date="2019" name="Genome Biol. Evol.">
        <title>Insights into the evolution of the New World diploid cottons (Gossypium, subgenus Houzingenia) based on genome sequencing.</title>
        <authorList>
            <person name="Grover C.E."/>
            <person name="Arick M.A. 2nd"/>
            <person name="Thrash A."/>
            <person name="Conover J.L."/>
            <person name="Sanders W.S."/>
            <person name="Peterson D.G."/>
            <person name="Frelichowski J.E."/>
            <person name="Scheffler J.A."/>
            <person name="Scheffler B.E."/>
            <person name="Wendel J.F."/>
        </authorList>
    </citation>
    <scope>NUCLEOTIDE SEQUENCE [LARGE SCALE GENOMIC DNA]</scope>
    <source>
        <strain evidence="3">6</strain>
        <tissue evidence="3">Leaf</tissue>
    </source>
</reference>
<keyword evidence="1" id="KW-0863">Zinc-finger</keyword>
<dbReference type="EMBL" id="JABFAE010000003">
    <property type="protein sequence ID" value="MBA0824926.1"/>
    <property type="molecule type" value="Genomic_DNA"/>
</dbReference>
<dbReference type="PROSITE" id="PS50158">
    <property type="entry name" value="ZF_CCHC"/>
    <property type="match status" value="1"/>
</dbReference>
<dbReference type="InterPro" id="IPR040256">
    <property type="entry name" value="At4g02000-like"/>
</dbReference>
<dbReference type="Proteomes" id="UP000593575">
    <property type="component" value="Unassembled WGS sequence"/>
</dbReference>
<dbReference type="PANTHER" id="PTHR31286:SF173">
    <property type="entry name" value="DUF4283 DOMAIN-CONTAINING PROTEIN"/>
    <property type="match status" value="1"/>
</dbReference>
<dbReference type="PANTHER" id="PTHR31286">
    <property type="entry name" value="GLYCINE-RICH CELL WALL STRUCTURAL PROTEIN 1.8-LIKE"/>
    <property type="match status" value="1"/>
</dbReference>
<dbReference type="InterPro" id="IPR036875">
    <property type="entry name" value="Znf_CCHC_sf"/>
</dbReference>
<evidence type="ECO:0000256" key="1">
    <source>
        <dbReference type="PROSITE-ProRule" id="PRU00047"/>
    </source>
</evidence>
<dbReference type="InterPro" id="IPR001878">
    <property type="entry name" value="Znf_CCHC"/>
</dbReference>
<sequence length="230" mass="25524">MADDGDDVPSNGDHNTKKVILKGMDMDLNRGKVVEMINVMAIDSSLALVVFWKDKLVGSGSLESGCEVDLEFLDRDIMKSIIKGIPAISFSKRIQKFLVKDMATMMKPSKPFHLMDVENKYFLVKSHGLEDYEKVFTQGSWIDLGQYLTVQPILEEIDGLIGKVAKFDFQTDSGSRGMFARMRVEFESLSIVCFACGRFGHLQNACPVIGYATVDGVDKSSTPVIILLGH</sequence>
<evidence type="ECO:0000313" key="3">
    <source>
        <dbReference type="EMBL" id="MBA0824926.1"/>
    </source>
</evidence>
<dbReference type="GO" id="GO:0008270">
    <property type="term" value="F:zinc ion binding"/>
    <property type="evidence" value="ECO:0007669"/>
    <property type="project" value="UniProtKB-KW"/>
</dbReference>
<organism evidence="3 4">
    <name type="scientific">Gossypium armourianum</name>
    <dbReference type="NCBI Taxonomy" id="34283"/>
    <lineage>
        <taxon>Eukaryota</taxon>
        <taxon>Viridiplantae</taxon>
        <taxon>Streptophyta</taxon>
        <taxon>Embryophyta</taxon>
        <taxon>Tracheophyta</taxon>
        <taxon>Spermatophyta</taxon>
        <taxon>Magnoliopsida</taxon>
        <taxon>eudicotyledons</taxon>
        <taxon>Gunneridae</taxon>
        <taxon>Pentapetalae</taxon>
        <taxon>rosids</taxon>
        <taxon>malvids</taxon>
        <taxon>Malvales</taxon>
        <taxon>Malvaceae</taxon>
        <taxon>Malvoideae</taxon>
        <taxon>Gossypium</taxon>
    </lineage>
</organism>
<dbReference type="GO" id="GO:0003676">
    <property type="term" value="F:nucleic acid binding"/>
    <property type="evidence" value="ECO:0007669"/>
    <property type="project" value="InterPro"/>
</dbReference>
<evidence type="ECO:0000259" key="2">
    <source>
        <dbReference type="PROSITE" id="PS50158"/>
    </source>
</evidence>
<evidence type="ECO:0000313" key="4">
    <source>
        <dbReference type="Proteomes" id="UP000593575"/>
    </source>
</evidence>
<keyword evidence="4" id="KW-1185">Reference proteome</keyword>
<name>A0A7J9IS16_9ROSI</name>
<comment type="caution">
    <text evidence="3">The sequence shown here is derived from an EMBL/GenBank/DDBJ whole genome shotgun (WGS) entry which is preliminary data.</text>
</comment>
<accession>A0A7J9IS16</accession>